<evidence type="ECO:0000256" key="1">
    <source>
        <dbReference type="SAM" id="MobiDB-lite"/>
    </source>
</evidence>
<dbReference type="Proteomes" id="UP000245507">
    <property type="component" value="Unassembled WGS sequence"/>
</dbReference>
<organism evidence="2 3">
    <name type="scientific">Nocardioides silvaticus</name>
    <dbReference type="NCBI Taxonomy" id="2201891"/>
    <lineage>
        <taxon>Bacteria</taxon>
        <taxon>Bacillati</taxon>
        <taxon>Actinomycetota</taxon>
        <taxon>Actinomycetes</taxon>
        <taxon>Propionibacteriales</taxon>
        <taxon>Nocardioidaceae</taxon>
        <taxon>Nocardioides</taxon>
    </lineage>
</organism>
<evidence type="ECO:0000313" key="2">
    <source>
        <dbReference type="EMBL" id="PWN02055.1"/>
    </source>
</evidence>
<evidence type="ECO:0000313" key="3">
    <source>
        <dbReference type="Proteomes" id="UP000245507"/>
    </source>
</evidence>
<accession>A0A316TFY8</accession>
<sequence>MQPNHEPLTIPQRFHGPRRSGNGGWTAGALAERLAGTGTASTVALRLPPPLETPLKIEESETGLAAVHDGRTVAEARVAAADLEPVAAVSAAEAADAQTRYPGFEKHPFPTCFACGPDREEGEGLHIFPGPVAGDASRVATTWTPYDVTVPIAWAALDCSGGWATGVGERPMVLGTMTARIDRLPVSGEQHVVVGTLRREEGRKAFTASSLYAPDGALIATAEHVWIAVDVEDFA</sequence>
<protein>
    <recommendedName>
        <fullName evidence="4">Thioesterase family protein</fullName>
    </recommendedName>
</protein>
<dbReference type="AlphaFoldDB" id="A0A316TFY8"/>
<reference evidence="2 3" key="1">
    <citation type="submission" date="2018-05" db="EMBL/GenBank/DDBJ databases">
        <title>Nocardioides silvaticus genome.</title>
        <authorList>
            <person name="Li C."/>
            <person name="Wang G."/>
        </authorList>
    </citation>
    <scope>NUCLEOTIDE SEQUENCE [LARGE SCALE GENOMIC DNA]</scope>
    <source>
        <strain evidence="2 3">CCTCC AB 2018079</strain>
    </source>
</reference>
<proteinExistence type="predicted"/>
<gene>
    <name evidence="2" type="ORF">DJ010_16140</name>
</gene>
<dbReference type="RefSeq" id="WP_109695584.1">
    <property type="nucleotide sequence ID" value="NZ_QGDD01000007.1"/>
</dbReference>
<keyword evidence="3" id="KW-1185">Reference proteome</keyword>
<dbReference type="InterPro" id="IPR029069">
    <property type="entry name" value="HotDog_dom_sf"/>
</dbReference>
<evidence type="ECO:0008006" key="4">
    <source>
        <dbReference type="Google" id="ProtNLM"/>
    </source>
</evidence>
<comment type="caution">
    <text evidence="2">The sequence shown here is derived from an EMBL/GenBank/DDBJ whole genome shotgun (WGS) entry which is preliminary data.</text>
</comment>
<name>A0A316TFY8_9ACTN</name>
<dbReference type="EMBL" id="QGDD01000007">
    <property type="protein sequence ID" value="PWN02055.1"/>
    <property type="molecule type" value="Genomic_DNA"/>
</dbReference>
<feature type="region of interest" description="Disordered" evidence="1">
    <location>
        <begin position="1"/>
        <end position="24"/>
    </location>
</feature>
<dbReference type="SUPFAM" id="SSF54637">
    <property type="entry name" value="Thioesterase/thiol ester dehydrase-isomerase"/>
    <property type="match status" value="1"/>
</dbReference>
<dbReference type="Gene3D" id="3.10.129.10">
    <property type="entry name" value="Hotdog Thioesterase"/>
    <property type="match status" value="1"/>
</dbReference>
<dbReference type="OrthoDB" id="5495835at2"/>